<dbReference type="EMBL" id="CP050854">
    <property type="protein sequence ID" value="QTF07605.1"/>
    <property type="molecule type" value="Genomic_DNA"/>
</dbReference>
<reference evidence="1 2" key="1">
    <citation type="submission" date="2020-03" db="EMBL/GenBank/DDBJ databases">
        <authorList>
            <person name="Bakhshi Ganjeh M."/>
        </authorList>
    </citation>
    <scope>NUCLEOTIDE SEQUENCE [LARGE SCALE GENOMIC DNA]</scope>
    <source>
        <strain evidence="2">Iran 50</strain>
    </source>
</reference>
<proteinExistence type="predicted"/>
<gene>
    <name evidence="1" type="ORF">HC231_06450</name>
</gene>
<keyword evidence="2" id="KW-1185">Reference proteome</keyword>
<dbReference type="Proteomes" id="UP000671960">
    <property type="component" value="Chromosome"/>
</dbReference>
<evidence type="ECO:0000313" key="2">
    <source>
        <dbReference type="Proteomes" id="UP000671960"/>
    </source>
</evidence>
<protein>
    <submittedName>
        <fullName evidence="1">Uncharacterized protein</fullName>
    </submittedName>
</protein>
<evidence type="ECO:0000313" key="1">
    <source>
        <dbReference type="EMBL" id="QTF07605.1"/>
    </source>
</evidence>
<organism evidence="1 2">
    <name type="scientific">Brenneria izadpanahii</name>
    <dbReference type="NCBI Taxonomy" id="2722756"/>
    <lineage>
        <taxon>Bacteria</taxon>
        <taxon>Pseudomonadati</taxon>
        <taxon>Pseudomonadota</taxon>
        <taxon>Gammaproteobacteria</taxon>
        <taxon>Enterobacterales</taxon>
        <taxon>Pectobacteriaceae</taxon>
        <taxon>Brenneria</taxon>
    </lineage>
</organism>
<accession>A0ABX7UQL8</accession>
<name>A0ABX7UQL8_9GAMM</name>
<sequence length="108" mass="12305">MKLLVSYIFHDKTGIAMLNGAETTPDGLTITLNRKTVFTYTNVNNSYFLTSTDSYAMPNQVANPVFSEQLPEFYFKKDINFNINIYPQGNEGWVFSTDPAPSFLCEKR</sequence>
<dbReference type="RefSeq" id="WP_208230239.1">
    <property type="nucleotide sequence ID" value="NZ_CP050854.1"/>
</dbReference>